<feature type="domain" description="Radical SAM core" evidence="9">
    <location>
        <begin position="133"/>
        <end position="361"/>
    </location>
</feature>
<comment type="cofactor">
    <cofactor evidence="1">
        <name>[4Fe-4S] cluster</name>
        <dbReference type="ChEBI" id="CHEBI:49883"/>
    </cofactor>
</comment>
<dbReference type="SFLD" id="SFLDG01082">
    <property type="entry name" value="B12-binding_domain_containing"/>
    <property type="match status" value="1"/>
</dbReference>
<evidence type="ECO:0000256" key="3">
    <source>
        <dbReference type="ARBA" id="ARBA00022679"/>
    </source>
</evidence>
<evidence type="ECO:0000259" key="9">
    <source>
        <dbReference type="PROSITE" id="PS51918"/>
    </source>
</evidence>
<keyword evidence="11" id="KW-1185">Reference proteome</keyword>
<accession>A0A7W7Y3Z3</accession>
<evidence type="ECO:0000256" key="1">
    <source>
        <dbReference type="ARBA" id="ARBA00001966"/>
    </source>
</evidence>
<organism evidence="10 11">
    <name type="scientific">Desulfurispira natronophila</name>
    <dbReference type="NCBI Taxonomy" id="682562"/>
    <lineage>
        <taxon>Bacteria</taxon>
        <taxon>Pseudomonadati</taxon>
        <taxon>Chrysiogenota</taxon>
        <taxon>Chrysiogenia</taxon>
        <taxon>Chrysiogenales</taxon>
        <taxon>Chrysiogenaceae</taxon>
        <taxon>Desulfurispira</taxon>
    </lineage>
</organism>
<dbReference type="GO" id="GO:0046872">
    <property type="term" value="F:metal ion binding"/>
    <property type="evidence" value="ECO:0007669"/>
    <property type="project" value="UniProtKB-KW"/>
</dbReference>
<dbReference type="InterPro" id="IPR005839">
    <property type="entry name" value="Methylthiotransferase"/>
</dbReference>
<gene>
    <name evidence="10" type="ORF">HNR37_000984</name>
</gene>
<dbReference type="NCBIfam" id="TIGR00089">
    <property type="entry name" value="MiaB/RimO family radical SAM methylthiotransferase"/>
    <property type="match status" value="1"/>
</dbReference>
<name>A0A7W7Y3Z3_9BACT</name>
<dbReference type="GO" id="GO:0051539">
    <property type="term" value="F:4 iron, 4 sulfur cluster binding"/>
    <property type="evidence" value="ECO:0007669"/>
    <property type="project" value="UniProtKB-KW"/>
</dbReference>
<proteinExistence type="predicted"/>
<dbReference type="EC" id="2.8.4.5" evidence="10"/>
<evidence type="ECO:0000256" key="4">
    <source>
        <dbReference type="ARBA" id="ARBA00022691"/>
    </source>
</evidence>
<feature type="domain" description="MTTase N-terminal" evidence="8">
    <location>
        <begin position="2"/>
        <end position="114"/>
    </location>
</feature>
<dbReference type="SUPFAM" id="SSF102114">
    <property type="entry name" value="Radical SAM enzymes"/>
    <property type="match status" value="1"/>
</dbReference>
<keyword evidence="4" id="KW-0949">S-adenosyl-L-methionine</keyword>
<dbReference type="PANTHER" id="PTHR11918">
    <property type="entry name" value="RADICAL SAM PROTEINS"/>
    <property type="match status" value="1"/>
</dbReference>
<dbReference type="PROSITE" id="PS51449">
    <property type="entry name" value="MTTASE_N"/>
    <property type="match status" value="1"/>
</dbReference>
<dbReference type="InterPro" id="IPR023404">
    <property type="entry name" value="rSAM_horseshoe"/>
</dbReference>
<dbReference type="GO" id="GO:0035598">
    <property type="term" value="F:tRNA (N(6)-L-threonylcarbamoyladenosine(37)-C(2))-methylthiotransferase activity"/>
    <property type="evidence" value="ECO:0007669"/>
    <property type="project" value="UniProtKB-EC"/>
</dbReference>
<sequence>MESFYIKTLGCRLNQSESAMMAKQLEDAGLRTGASPAESDYIIIHSCTVTAAADSKTLALARRFRRENLTARIVVAGCMSQVAQEKLCQVPEVDAIVGNDEKNSIVQAIRSKQRVQVKSIHEPRLPLQLVTQSSGNERVNVKIQDGCNNRCSYCLVTVARGPSRSIEPERIIQVVQQLSGHYPEIVLSGVHIGSYGHDFIPSTTLSELVARLLEIPGLGRLRLSSIEPTEIDPLLLELLDHPRFCPHLHVSLQSAHDTILQSMNRPYQWLWALERIIEIRERSRHLKLGTDIIVGYPGESDEMYQTIARRIADSPLNYLHVFPYSPRQGTPAATLPHQVSGEVKKERAVHMRQVGKDLQRSFHRTCLGQVRPVILESGSDYLKGESDNYISVRVRENSDYAPVAMMRLVDLCDDGQGMLGELL</sequence>
<dbReference type="PANTHER" id="PTHR11918:SF45">
    <property type="entry name" value="THREONYLCARBAMOYLADENOSINE TRNA METHYLTHIOTRANSFERASE"/>
    <property type="match status" value="1"/>
</dbReference>
<dbReference type="InterPro" id="IPR020612">
    <property type="entry name" value="Methylthiotransferase_CS"/>
</dbReference>
<dbReference type="Gene3D" id="3.80.30.20">
    <property type="entry name" value="tm_1862 like domain"/>
    <property type="match status" value="1"/>
</dbReference>
<dbReference type="InterPro" id="IPR058240">
    <property type="entry name" value="rSAM_sf"/>
</dbReference>
<evidence type="ECO:0000256" key="2">
    <source>
        <dbReference type="ARBA" id="ARBA00022485"/>
    </source>
</evidence>
<dbReference type="InterPro" id="IPR013848">
    <property type="entry name" value="Methylthiotransferase_N"/>
</dbReference>
<dbReference type="Pfam" id="PF00919">
    <property type="entry name" value="UPF0004"/>
    <property type="match status" value="1"/>
</dbReference>
<dbReference type="InterPro" id="IPR006638">
    <property type="entry name" value="Elp3/MiaA/NifB-like_rSAM"/>
</dbReference>
<dbReference type="AlphaFoldDB" id="A0A7W7Y3Z3"/>
<dbReference type="CDD" id="cd01335">
    <property type="entry name" value="Radical_SAM"/>
    <property type="match status" value="1"/>
</dbReference>
<dbReference type="PROSITE" id="PS51918">
    <property type="entry name" value="RADICAL_SAM"/>
    <property type="match status" value="1"/>
</dbReference>
<dbReference type="RefSeq" id="WP_183730790.1">
    <property type="nucleotide sequence ID" value="NZ_JACHID010000005.1"/>
</dbReference>
<keyword evidence="6" id="KW-0408">Iron</keyword>
<evidence type="ECO:0000313" key="10">
    <source>
        <dbReference type="EMBL" id="MBB5021671.1"/>
    </source>
</evidence>
<dbReference type="Gene3D" id="3.40.50.12160">
    <property type="entry name" value="Methylthiotransferase, N-terminal domain"/>
    <property type="match status" value="1"/>
</dbReference>
<reference evidence="10 11" key="1">
    <citation type="submission" date="2020-08" db="EMBL/GenBank/DDBJ databases">
        <title>Genomic Encyclopedia of Type Strains, Phase IV (KMG-IV): sequencing the most valuable type-strain genomes for metagenomic binning, comparative biology and taxonomic classification.</title>
        <authorList>
            <person name="Goeker M."/>
        </authorList>
    </citation>
    <scope>NUCLEOTIDE SEQUENCE [LARGE SCALE GENOMIC DNA]</scope>
    <source>
        <strain evidence="10 11">DSM 22071</strain>
    </source>
</reference>
<keyword evidence="5" id="KW-0479">Metal-binding</keyword>
<dbReference type="Proteomes" id="UP000528322">
    <property type="component" value="Unassembled WGS sequence"/>
</dbReference>
<dbReference type="InterPro" id="IPR006467">
    <property type="entry name" value="MiaB-like_bact"/>
</dbReference>
<dbReference type="EMBL" id="JACHID010000005">
    <property type="protein sequence ID" value="MBB5021671.1"/>
    <property type="molecule type" value="Genomic_DNA"/>
</dbReference>
<dbReference type="NCBIfam" id="TIGR01579">
    <property type="entry name" value="MiaB-like-C"/>
    <property type="match status" value="1"/>
</dbReference>
<evidence type="ECO:0000256" key="5">
    <source>
        <dbReference type="ARBA" id="ARBA00022723"/>
    </source>
</evidence>
<protein>
    <submittedName>
        <fullName evidence="10">Threonylcarbamoyladenosine tRNA methylthiotransferase MtaB</fullName>
        <ecNumber evidence="10">2.8.4.5</ecNumber>
    </submittedName>
</protein>
<dbReference type="PROSITE" id="PS01278">
    <property type="entry name" value="MTTASE_RADICAL"/>
    <property type="match status" value="1"/>
</dbReference>
<evidence type="ECO:0000256" key="7">
    <source>
        <dbReference type="ARBA" id="ARBA00023014"/>
    </source>
</evidence>
<dbReference type="InterPro" id="IPR038135">
    <property type="entry name" value="Methylthiotransferase_N_sf"/>
</dbReference>
<dbReference type="Pfam" id="PF04055">
    <property type="entry name" value="Radical_SAM"/>
    <property type="match status" value="1"/>
</dbReference>
<dbReference type="InterPro" id="IPR007197">
    <property type="entry name" value="rSAM"/>
</dbReference>
<keyword evidence="3 10" id="KW-0808">Transferase</keyword>
<dbReference type="SFLD" id="SFLDS00029">
    <property type="entry name" value="Radical_SAM"/>
    <property type="match status" value="1"/>
</dbReference>
<keyword evidence="7" id="KW-0411">Iron-sulfur</keyword>
<evidence type="ECO:0000256" key="6">
    <source>
        <dbReference type="ARBA" id="ARBA00023004"/>
    </source>
</evidence>
<dbReference type="SMART" id="SM00729">
    <property type="entry name" value="Elp3"/>
    <property type="match status" value="1"/>
</dbReference>
<evidence type="ECO:0000313" key="11">
    <source>
        <dbReference type="Proteomes" id="UP000528322"/>
    </source>
</evidence>
<evidence type="ECO:0000259" key="8">
    <source>
        <dbReference type="PROSITE" id="PS51449"/>
    </source>
</evidence>
<comment type="caution">
    <text evidence="10">The sequence shown here is derived from an EMBL/GenBank/DDBJ whole genome shotgun (WGS) entry which is preliminary data.</text>
</comment>
<keyword evidence="2" id="KW-0004">4Fe-4S</keyword>